<dbReference type="AlphaFoldDB" id="A0A1H0WB01"/>
<accession>A0A1H0WB01</accession>
<dbReference type="NCBIfam" id="TIGR00730">
    <property type="entry name" value="Rossman fold protein, TIGR00730 family"/>
    <property type="match status" value="1"/>
</dbReference>
<evidence type="ECO:0000313" key="3">
    <source>
        <dbReference type="EMBL" id="SDP87949.1"/>
    </source>
</evidence>
<dbReference type="EC" id="3.2.2.n1" evidence="2"/>
<protein>
    <recommendedName>
        <fullName evidence="2">Cytokinin riboside 5'-monophosphate phosphoribohydrolase</fullName>
        <ecNumber evidence="2">3.2.2.n1</ecNumber>
    </recommendedName>
</protein>
<dbReference type="EMBL" id="FNJU01000010">
    <property type="protein sequence ID" value="SDP87949.1"/>
    <property type="molecule type" value="Genomic_DNA"/>
</dbReference>
<comment type="similarity">
    <text evidence="1 2">Belongs to the LOG family.</text>
</comment>
<dbReference type="Gene3D" id="3.40.50.450">
    <property type="match status" value="1"/>
</dbReference>
<dbReference type="InterPro" id="IPR031100">
    <property type="entry name" value="LOG_fam"/>
</dbReference>
<proteinExistence type="inferred from homology"/>
<dbReference type="PANTHER" id="PTHR31223:SF70">
    <property type="entry name" value="LOG FAMILY PROTEIN YJL055W"/>
    <property type="match status" value="1"/>
</dbReference>
<reference evidence="4" key="1">
    <citation type="submission" date="2016-10" db="EMBL/GenBank/DDBJ databases">
        <authorList>
            <person name="Varghese N."/>
            <person name="Submissions S."/>
        </authorList>
    </citation>
    <scope>NUCLEOTIDE SEQUENCE [LARGE SCALE GENOMIC DNA]</scope>
    <source>
        <strain evidence="4">IBRC-M10078</strain>
    </source>
</reference>
<evidence type="ECO:0000313" key="4">
    <source>
        <dbReference type="Proteomes" id="UP000199159"/>
    </source>
</evidence>
<organism evidence="3 4">
    <name type="scientific">Litchfieldia salsa</name>
    <dbReference type="NCBI Taxonomy" id="930152"/>
    <lineage>
        <taxon>Bacteria</taxon>
        <taxon>Bacillati</taxon>
        <taxon>Bacillota</taxon>
        <taxon>Bacilli</taxon>
        <taxon>Bacillales</taxon>
        <taxon>Bacillaceae</taxon>
        <taxon>Litchfieldia</taxon>
    </lineage>
</organism>
<dbReference type="Proteomes" id="UP000199159">
    <property type="component" value="Unassembled WGS sequence"/>
</dbReference>
<sequence length="190" mass="21100">MGELKKLCVFCGSSLGTSGEYKEKAIQLGTLLAYKGIELIYGGGNVGIMGELSRAVLENGGRVTGVIPQVIYEKVDHVELTELIVVNNMHERKAKMYDLADGFIALPGGIGTLEELAEVMTWYQIGYHAKPIGIYNVNGYYDSLLTFLEHSIQEGFLKREYLDSLITDDVPSSLLAKMEKQEMKLINKWS</sequence>
<evidence type="ECO:0000256" key="2">
    <source>
        <dbReference type="RuleBase" id="RU363015"/>
    </source>
</evidence>
<dbReference type="SUPFAM" id="SSF102405">
    <property type="entry name" value="MCP/YpsA-like"/>
    <property type="match status" value="1"/>
</dbReference>
<keyword evidence="2" id="KW-0378">Hydrolase</keyword>
<name>A0A1H0WB01_9BACI</name>
<keyword evidence="4" id="KW-1185">Reference proteome</keyword>
<dbReference type="InterPro" id="IPR005269">
    <property type="entry name" value="LOG"/>
</dbReference>
<keyword evidence="2" id="KW-0203">Cytokinin biosynthesis</keyword>
<dbReference type="Pfam" id="PF03641">
    <property type="entry name" value="Lysine_decarbox"/>
    <property type="match status" value="1"/>
</dbReference>
<gene>
    <name evidence="3" type="ORF">SAMN05216565_11056</name>
</gene>
<dbReference type="OrthoDB" id="9801098at2"/>
<dbReference type="RefSeq" id="WP_090857094.1">
    <property type="nucleotide sequence ID" value="NZ_FNJU01000010.1"/>
</dbReference>
<dbReference type="PANTHER" id="PTHR31223">
    <property type="entry name" value="LOG FAMILY PROTEIN YJL055W"/>
    <property type="match status" value="1"/>
</dbReference>
<dbReference type="GO" id="GO:0016799">
    <property type="term" value="F:hydrolase activity, hydrolyzing N-glycosyl compounds"/>
    <property type="evidence" value="ECO:0007669"/>
    <property type="project" value="TreeGrafter"/>
</dbReference>
<dbReference type="STRING" id="930152.SAMN05216565_11056"/>
<dbReference type="GO" id="GO:0009691">
    <property type="term" value="P:cytokinin biosynthetic process"/>
    <property type="evidence" value="ECO:0007669"/>
    <property type="project" value="UniProtKB-UniRule"/>
</dbReference>
<dbReference type="GO" id="GO:0005829">
    <property type="term" value="C:cytosol"/>
    <property type="evidence" value="ECO:0007669"/>
    <property type="project" value="TreeGrafter"/>
</dbReference>
<evidence type="ECO:0000256" key="1">
    <source>
        <dbReference type="ARBA" id="ARBA00006763"/>
    </source>
</evidence>